<dbReference type="AlphaFoldDB" id="A0A2J6SUZ8"/>
<evidence type="ECO:0000256" key="3">
    <source>
        <dbReference type="ARBA" id="ARBA00022692"/>
    </source>
</evidence>
<dbReference type="PANTHER" id="PTHR11266:SF80">
    <property type="entry name" value="PEROXISOMAL MEMBRANE PROTEIN 2"/>
    <property type="match status" value="1"/>
</dbReference>
<sequence>MSSPIISGTIQACVLSATSNIIAQFLTAYRNDKSFVTDFKPIFQFVLYTILSTPPNMMWQYFLESSFPSTYASPSKSAIDAASKSNEAELDREEKTHEITEERLSIRNLIIKVILDQTISASANTLMFSLAFAGFNRMGYADAWAEARSQYWGLMLAGWKLWPLVSLVGFSVVKSVEGRNLLGSLAGLGWGVYLSLTMGGQTEVKEL</sequence>
<dbReference type="InterPro" id="IPR007248">
    <property type="entry name" value="Mpv17_PMP22"/>
</dbReference>
<dbReference type="EMBL" id="KZ613859">
    <property type="protein sequence ID" value="PMD54493.1"/>
    <property type="molecule type" value="Genomic_DNA"/>
</dbReference>
<accession>A0A2J6SUZ8</accession>
<dbReference type="OrthoDB" id="10267969at2759"/>
<gene>
    <name evidence="7" type="ORF">K444DRAFT_634224</name>
</gene>
<proteinExistence type="inferred from homology"/>
<dbReference type="GO" id="GO:0005778">
    <property type="term" value="C:peroxisomal membrane"/>
    <property type="evidence" value="ECO:0007669"/>
    <property type="project" value="TreeGrafter"/>
</dbReference>
<comment type="similarity">
    <text evidence="2 6">Belongs to the peroxisomal membrane protein PXMP2/4 family.</text>
</comment>
<dbReference type="GeneID" id="36591799"/>
<feature type="transmembrane region" description="Helical" evidence="6">
    <location>
        <begin position="113"/>
        <end position="132"/>
    </location>
</feature>
<evidence type="ECO:0000256" key="6">
    <source>
        <dbReference type="RuleBase" id="RU363053"/>
    </source>
</evidence>
<dbReference type="Proteomes" id="UP000235371">
    <property type="component" value="Unassembled WGS sequence"/>
</dbReference>
<evidence type="ECO:0000256" key="4">
    <source>
        <dbReference type="ARBA" id="ARBA00022989"/>
    </source>
</evidence>
<reference evidence="7 8" key="1">
    <citation type="submission" date="2016-04" db="EMBL/GenBank/DDBJ databases">
        <title>A degradative enzymes factory behind the ericoid mycorrhizal symbiosis.</title>
        <authorList>
            <consortium name="DOE Joint Genome Institute"/>
            <person name="Martino E."/>
            <person name="Morin E."/>
            <person name="Grelet G."/>
            <person name="Kuo A."/>
            <person name="Kohler A."/>
            <person name="Daghino S."/>
            <person name="Barry K."/>
            <person name="Choi C."/>
            <person name="Cichocki N."/>
            <person name="Clum A."/>
            <person name="Copeland A."/>
            <person name="Hainaut M."/>
            <person name="Haridas S."/>
            <person name="Labutti K."/>
            <person name="Lindquist E."/>
            <person name="Lipzen A."/>
            <person name="Khouja H.-R."/>
            <person name="Murat C."/>
            <person name="Ohm R."/>
            <person name="Olson A."/>
            <person name="Spatafora J."/>
            <person name="Veneault-Fourrey C."/>
            <person name="Henrissat B."/>
            <person name="Grigoriev I."/>
            <person name="Martin F."/>
            <person name="Perotto S."/>
        </authorList>
    </citation>
    <scope>NUCLEOTIDE SEQUENCE [LARGE SCALE GENOMIC DNA]</scope>
    <source>
        <strain evidence="7 8">E</strain>
    </source>
</reference>
<evidence type="ECO:0008006" key="9">
    <source>
        <dbReference type="Google" id="ProtNLM"/>
    </source>
</evidence>
<keyword evidence="5 6" id="KW-0472">Membrane</keyword>
<evidence type="ECO:0000256" key="1">
    <source>
        <dbReference type="ARBA" id="ARBA00004141"/>
    </source>
</evidence>
<dbReference type="Pfam" id="PF04117">
    <property type="entry name" value="Mpv17_PMP22"/>
    <property type="match status" value="1"/>
</dbReference>
<evidence type="ECO:0000256" key="5">
    <source>
        <dbReference type="ARBA" id="ARBA00023136"/>
    </source>
</evidence>
<dbReference type="InParanoid" id="A0A2J6SUZ8"/>
<comment type="subcellular location">
    <subcellularLocation>
        <location evidence="1">Membrane</location>
        <topology evidence="1">Multi-pass membrane protein</topology>
    </subcellularLocation>
</comment>
<keyword evidence="8" id="KW-1185">Reference proteome</keyword>
<evidence type="ECO:0000313" key="8">
    <source>
        <dbReference type="Proteomes" id="UP000235371"/>
    </source>
</evidence>
<keyword evidence="4 6" id="KW-1133">Transmembrane helix</keyword>
<dbReference type="RefSeq" id="XP_024731397.1">
    <property type="nucleotide sequence ID" value="XM_024883722.1"/>
</dbReference>
<dbReference type="STRING" id="1095630.A0A2J6SUZ8"/>
<feature type="transmembrane region" description="Helical" evidence="6">
    <location>
        <begin position="180"/>
        <end position="198"/>
    </location>
</feature>
<name>A0A2J6SUZ8_9HELO</name>
<dbReference type="PANTHER" id="PTHR11266">
    <property type="entry name" value="PEROXISOMAL MEMBRANE PROTEIN 2, PXMP2 MPV17"/>
    <property type="match status" value="1"/>
</dbReference>
<feature type="transmembrane region" description="Helical" evidence="6">
    <location>
        <begin position="152"/>
        <end position="173"/>
    </location>
</feature>
<evidence type="ECO:0000256" key="2">
    <source>
        <dbReference type="ARBA" id="ARBA00006824"/>
    </source>
</evidence>
<protein>
    <recommendedName>
        <fullName evidence="9">Integral membrane protein-like protein</fullName>
    </recommendedName>
</protein>
<evidence type="ECO:0000313" key="7">
    <source>
        <dbReference type="EMBL" id="PMD54493.1"/>
    </source>
</evidence>
<keyword evidence="3 6" id="KW-0812">Transmembrane</keyword>
<organism evidence="7 8">
    <name type="scientific">Hyaloscypha bicolor E</name>
    <dbReference type="NCBI Taxonomy" id="1095630"/>
    <lineage>
        <taxon>Eukaryota</taxon>
        <taxon>Fungi</taxon>
        <taxon>Dikarya</taxon>
        <taxon>Ascomycota</taxon>
        <taxon>Pezizomycotina</taxon>
        <taxon>Leotiomycetes</taxon>
        <taxon>Helotiales</taxon>
        <taxon>Hyaloscyphaceae</taxon>
        <taxon>Hyaloscypha</taxon>
        <taxon>Hyaloscypha bicolor</taxon>
    </lineage>
</organism>